<dbReference type="PROSITE" id="PS00012">
    <property type="entry name" value="PHOSPHOPANTETHEINE"/>
    <property type="match status" value="1"/>
</dbReference>
<dbReference type="Pfam" id="PF07993">
    <property type="entry name" value="NAD_binding_4"/>
    <property type="match status" value="1"/>
</dbReference>
<dbReference type="InterPro" id="IPR006162">
    <property type="entry name" value="Ppantetheine_attach_site"/>
</dbReference>
<dbReference type="PANTHER" id="PTHR43439:SF2">
    <property type="entry name" value="ENZYME, PUTATIVE (JCVI)-RELATED"/>
    <property type="match status" value="1"/>
</dbReference>
<dbReference type="InterPro" id="IPR042099">
    <property type="entry name" value="ANL_N_sf"/>
</dbReference>
<dbReference type="OrthoDB" id="429813at2759"/>
<sequence length="1033" mass="113418">MGDAGTKEEILTFDQLLRQRAVDADQTPLLAYPKSRLGVNDYELVTGAKLNRFVDGAAKALLQRGFKSVSKETVVGIYAPSDLHYIITIFGLGRLGYTAFLLSPRLPASAVATLLTACNTNTLFYGNANAPFAQSVRKLLPTLTSFPILSREEYDSPTHEHTPPFERRNVDPVKEHHRRYLMLHSSGSTGLPKPISFSNKRLMVTFLTAQPHKAFQSVPFSHAHGLITYVQHIYIRKTLYLMNGHVPQTHDTVTAAIKAANPEIVWTVPYVLKLLAEKQDGIDALKKCKIVSSSGSRCPDDLGDLLVSQGVFLGLTFGSTEVASLFSSLTRPRDDTAWNYMRPQPHVKPYLLMRPVDGEICEAIVLDGLKSKAISNSDDPPNSYHTSDLFTPHPMIPDAWKFVGRLDDRITLLNGEKVLPLPIEGRIRRHPLVKEAVIFGIDKPVPGLLLFRSDNAAHLNDEKFLNEVWLVIHEANMQAEGFSQISRDVVVVVGAEVDCASTDKSSIKRAQIYRDFASAIEDVYARLETGQGGPLLQLSQHELEAWILEKFQELDVTISNTTEDFFTSGVDSLKAIQMRGLIVKHLDTGANTCGSMIVYDCGNAKELAEKLYKLRVGGTAIGGNEKEIETMKVLINRYSTFQKRQGEGIDSSKLLKPKPSVVVLTGATGSLGSHILAQLAGNANVQKIFCLIRSLHKESATEHLVSALKERNLLIPLTKVIALSSELSKSNFGLSGSDLGSLQSETTHIIHCAWAVNFALSVQSFEPQIQALHNLLSLSLSTPEPAHLLFCSSIGTAMATPRPAYIASAPIQELRHASPTGYSRSKLIGERILEAAVLNFGAHATTLRIGQIVPARNAGSQLWNPSEAVPLMIQSAVTLGVLPEVANANGADECTWIEADLLAESILELARIGVEDDSNSGAASMVYNLVNPEPFSWKKELLPALKAAGLEFDVVPWDTWLEKLDAEEDAAKNPTRKLLGFWRGLEDKKEKNVVEIVFETKEATATSKALKDAERVVDGEMVGSLLEAWRKVW</sequence>
<keyword evidence="1" id="KW-0596">Phosphopantetheine</keyword>
<keyword evidence="6" id="KW-1185">Reference proteome</keyword>
<evidence type="ECO:0000313" key="5">
    <source>
        <dbReference type="EMBL" id="PMD44585.1"/>
    </source>
</evidence>
<dbReference type="SUPFAM" id="SSF56801">
    <property type="entry name" value="Acetyl-CoA synthetase-like"/>
    <property type="match status" value="1"/>
</dbReference>
<dbReference type="Pfam" id="PF23562">
    <property type="entry name" value="AMP-binding_C_3"/>
    <property type="match status" value="1"/>
</dbReference>
<dbReference type="PROSITE" id="PS00455">
    <property type="entry name" value="AMP_BINDING"/>
    <property type="match status" value="1"/>
</dbReference>
<dbReference type="Proteomes" id="UP000235786">
    <property type="component" value="Unassembled WGS sequence"/>
</dbReference>
<dbReference type="PANTHER" id="PTHR43439">
    <property type="entry name" value="PHENYLACETATE-COENZYME A LIGASE"/>
    <property type="match status" value="1"/>
</dbReference>
<organism evidence="5 6">
    <name type="scientific">Hyaloscypha variabilis (strain UAMH 11265 / GT02V1 / F)</name>
    <name type="common">Meliniomyces variabilis</name>
    <dbReference type="NCBI Taxonomy" id="1149755"/>
    <lineage>
        <taxon>Eukaryota</taxon>
        <taxon>Fungi</taxon>
        <taxon>Dikarya</taxon>
        <taxon>Ascomycota</taxon>
        <taxon>Pezizomycotina</taxon>
        <taxon>Leotiomycetes</taxon>
        <taxon>Helotiales</taxon>
        <taxon>Hyaloscyphaceae</taxon>
        <taxon>Hyaloscypha</taxon>
        <taxon>Hyaloscypha variabilis</taxon>
    </lineage>
</organism>
<dbReference type="EMBL" id="KZ613941">
    <property type="protein sequence ID" value="PMD44585.1"/>
    <property type="molecule type" value="Genomic_DNA"/>
</dbReference>
<evidence type="ECO:0000256" key="2">
    <source>
        <dbReference type="ARBA" id="ARBA00022553"/>
    </source>
</evidence>
<feature type="domain" description="AMP-dependent synthetase/ligase" evidence="3">
    <location>
        <begin position="39"/>
        <end position="352"/>
    </location>
</feature>
<evidence type="ECO:0000256" key="1">
    <source>
        <dbReference type="ARBA" id="ARBA00022450"/>
    </source>
</evidence>
<proteinExistence type="predicted"/>
<evidence type="ECO:0000313" key="6">
    <source>
        <dbReference type="Proteomes" id="UP000235786"/>
    </source>
</evidence>
<dbReference type="STRING" id="1149755.A0A2J6S1E0"/>
<evidence type="ECO:0000259" key="3">
    <source>
        <dbReference type="Pfam" id="PF00501"/>
    </source>
</evidence>
<protein>
    <submittedName>
        <fullName evidence="5">Putative NRPS-like enzyme</fullName>
    </submittedName>
</protein>
<feature type="domain" description="Thioester reductase (TE)" evidence="4">
    <location>
        <begin position="664"/>
        <end position="906"/>
    </location>
</feature>
<dbReference type="Gene3D" id="3.40.50.720">
    <property type="entry name" value="NAD(P)-binding Rossmann-like Domain"/>
    <property type="match status" value="1"/>
</dbReference>
<reference evidence="5 6" key="1">
    <citation type="submission" date="2016-04" db="EMBL/GenBank/DDBJ databases">
        <title>A degradative enzymes factory behind the ericoid mycorrhizal symbiosis.</title>
        <authorList>
            <consortium name="DOE Joint Genome Institute"/>
            <person name="Martino E."/>
            <person name="Morin E."/>
            <person name="Grelet G."/>
            <person name="Kuo A."/>
            <person name="Kohler A."/>
            <person name="Daghino S."/>
            <person name="Barry K."/>
            <person name="Choi C."/>
            <person name="Cichocki N."/>
            <person name="Clum A."/>
            <person name="Copeland A."/>
            <person name="Hainaut M."/>
            <person name="Haridas S."/>
            <person name="Labutti K."/>
            <person name="Lindquist E."/>
            <person name="Lipzen A."/>
            <person name="Khouja H.-R."/>
            <person name="Murat C."/>
            <person name="Ohm R."/>
            <person name="Olson A."/>
            <person name="Spatafora J."/>
            <person name="Veneault-Fourrey C."/>
            <person name="Henrissat B."/>
            <person name="Grigoriev I."/>
            <person name="Martin F."/>
            <person name="Perotto S."/>
        </authorList>
    </citation>
    <scope>NUCLEOTIDE SEQUENCE [LARGE SCALE GENOMIC DNA]</scope>
    <source>
        <strain evidence="5 6">F</strain>
    </source>
</reference>
<dbReference type="Gene3D" id="3.40.50.12780">
    <property type="entry name" value="N-terminal domain of ligase-like"/>
    <property type="match status" value="1"/>
</dbReference>
<dbReference type="InterPro" id="IPR000873">
    <property type="entry name" value="AMP-dep_synth/lig_dom"/>
</dbReference>
<dbReference type="InterPro" id="IPR020845">
    <property type="entry name" value="AMP-binding_CS"/>
</dbReference>
<dbReference type="InterPro" id="IPR013120">
    <property type="entry name" value="FAR_NAD-bd"/>
</dbReference>
<evidence type="ECO:0000259" key="4">
    <source>
        <dbReference type="Pfam" id="PF07993"/>
    </source>
</evidence>
<gene>
    <name evidence="5" type="ORF">L207DRAFT_579521</name>
</gene>
<dbReference type="InterPro" id="IPR051414">
    <property type="entry name" value="Adenylate-forming_Reductase"/>
</dbReference>
<accession>A0A2J6S1E0</accession>
<keyword evidence="2" id="KW-0597">Phosphoprotein</keyword>
<dbReference type="InterPro" id="IPR036291">
    <property type="entry name" value="NAD(P)-bd_dom_sf"/>
</dbReference>
<dbReference type="SUPFAM" id="SSF51735">
    <property type="entry name" value="NAD(P)-binding Rossmann-fold domains"/>
    <property type="match status" value="1"/>
</dbReference>
<name>A0A2J6S1E0_HYAVF</name>
<dbReference type="AlphaFoldDB" id="A0A2J6S1E0"/>
<dbReference type="Pfam" id="PF00501">
    <property type="entry name" value="AMP-binding"/>
    <property type="match status" value="1"/>
</dbReference>